<comment type="caution">
    <text evidence="1">The sequence shown here is derived from an EMBL/GenBank/DDBJ whole genome shotgun (WGS) entry which is preliminary data.</text>
</comment>
<proteinExistence type="predicted"/>
<organism evidence="1 2">
    <name type="scientific">Enterobacter agglomerans</name>
    <name type="common">Erwinia herbicola</name>
    <name type="synonym">Pantoea agglomerans</name>
    <dbReference type="NCBI Taxonomy" id="549"/>
    <lineage>
        <taxon>Bacteria</taxon>
        <taxon>Pseudomonadati</taxon>
        <taxon>Pseudomonadota</taxon>
        <taxon>Gammaproteobacteria</taxon>
        <taxon>Enterobacterales</taxon>
        <taxon>Erwiniaceae</taxon>
        <taxon>Pantoea</taxon>
        <taxon>Pantoea agglomerans group</taxon>
    </lineage>
</organism>
<dbReference type="Proteomes" id="UP000610459">
    <property type="component" value="Unassembled WGS sequence"/>
</dbReference>
<keyword evidence="2" id="KW-1185">Reference proteome</keyword>
<dbReference type="EMBL" id="JACYNR010000047">
    <property type="protein sequence ID" value="MBD8129228.1"/>
    <property type="molecule type" value="Genomic_DNA"/>
</dbReference>
<protein>
    <submittedName>
        <fullName evidence="1">Uncharacterized protein</fullName>
    </submittedName>
</protein>
<evidence type="ECO:0000313" key="1">
    <source>
        <dbReference type="EMBL" id="MBD8129228.1"/>
    </source>
</evidence>
<sequence>MSAYLPSEYFKPVFDAATKSYIPPSVTDYESLQQRAIENLRVHFLHYFDRTQDAVDLLPSVSLSPSPTSLAAAEQLIHNFNLKLRDFINDENIHLSIQNEETRHVNNTMTKYLHEEYFTVVLKPYLADMLDRGIIDDNVLLERYAEFAGFDLQAEKCAPERFWNSPAVILYSNHLALKEVAESIADADHVRKEWFPDANILQVTDKNEKIRSGLRPDL</sequence>
<accession>A0ACC5PVS8</accession>
<gene>
    <name evidence="1" type="ORF">IFT41_24345</name>
</gene>
<evidence type="ECO:0000313" key="2">
    <source>
        <dbReference type="Proteomes" id="UP000610459"/>
    </source>
</evidence>
<reference evidence="1 2" key="1">
    <citation type="journal article" date="2020" name="FEMS Microbiol. Ecol.">
        <title>Temporal dynamics of bacterial communities during seed development and maturation.</title>
        <authorList>
            <person name="Chesneau G."/>
            <person name="Torres-Cortes G."/>
            <person name="Briand M."/>
            <person name="Darrasse A."/>
            <person name="Preveaux A."/>
            <person name="Marais C."/>
            <person name="Jacques M.A."/>
            <person name="Shade A."/>
            <person name="Barret M."/>
        </authorList>
    </citation>
    <scope>NUCLEOTIDE SEQUENCE [LARGE SCALE GENOMIC DNA]</scope>
    <source>
        <strain evidence="1 2">CFBP13709</strain>
    </source>
</reference>
<name>A0ACC5PVS8_ENTAG</name>